<evidence type="ECO:0000256" key="8">
    <source>
        <dbReference type="ARBA" id="ARBA00031963"/>
    </source>
</evidence>
<keyword evidence="7" id="KW-0539">Nucleus</keyword>
<evidence type="ECO:0000256" key="4">
    <source>
        <dbReference type="ARBA" id="ARBA00023015"/>
    </source>
</evidence>
<feature type="region of interest" description="Disordered" evidence="9">
    <location>
        <begin position="119"/>
        <end position="163"/>
    </location>
</feature>
<evidence type="ECO:0000256" key="7">
    <source>
        <dbReference type="ARBA" id="ARBA00023242"/>
    </source>
</evidence>
<dbReference type="Pfam" id="PF11568">
    <property type="entry name" value="Med29"/>
    <property type="match status" value="1"/>
</dbReference>
<evidence type="ECO:0000256" key="1">
    <source>
        <dbReference type="ARBA" id="ARBA00004123"/>
    </source>
</evidence>
<comment type="subcellular location">
    <subcellularLocation>
        <location evidence="1">Nucleus</location>
    </subcellularLocation>
</comment>
<gene>
    <name evidence="10" type="primary">Necator_chrIII.g10305</name>
    <name evidence="10" type="ORF">RB195_009540</name>
</gene>
<keyword evidence="6" id="KW-0804">Transcription</keyword>
<evidence type="ECO:0000313" key="11">
    <source>
        <dbReference type="Proteomes" id="UP001303046"/>
    </source>
</evidence>
<keyword evidence="5" id="KW-0010">Activator</keyword>
<evidence type="ECO:0000313" key="10">
    <source>
        <dbReference type="EMBL" id="KAK6741728.1"/>
    </source>
</evidence>
<sequence length="489" mass="53785">MNKYYIFACERDIEEYSANISTYSEDFDPRPKVWVVPNLGQLALPEDSTAWLTNMSGQQGGYGQLPPNMQQQQMMYNQQHMMGRTMAQMGVQRQMYAQDSGMPQGQMQQQGQMQMHFAPQQQQMQMGQQQMNQMPQLQQQQQQQQQVMGHQQPMQMGLQQQLGGQQMGMQQQQMVQQQQIAQQQQPVQQQPHSQQGQPMGQQSMLSGQTQLGSMLGSSLGSVSQQHMQMQQPRSPMTTGSIGPQQLTPGGGPGSQAPGSTLAVASAGGPTSVGPMSVQPHTPMNPASQQALAQPSSVQPGPASVAPATPASNQPAPQASSAVEPTHPYLQDPVAHSKQLIMKDLRFSIIDLNRRAGEALKDLRAGNTPSNSNEYLKAMDNLFAVCDEIEGNLILVCETQKQMSKMEKIFDKDALRAGEQHRHASGDEDSSTHLSAVNTYIDQTKQLQAAFDRAFSHVGRTRDHGYGRVEKLCASLVALTDATFPSEDLY</sequence>
<feature type="compositionally biased region" description="Polar residues" evidence="9">
    <location>
        <begin position="226"/>
        <end position="241"/>
    </location>
</feature>
<feature type="region of interest" description="Disordered" evidence="9">
    <location>
        <begin position="182"/>
        <end position="328"/>
    </location>
</feature>
<reference evidence="10 11" key="1">
    <citation type="submission" date="2023-08" db="EMBL/GenBank/DDBJ databases">
        <title>A Necator americanus chromosomal reference genome.</title>
        <authorList>
            <person name="Ilik V."/>
            <person name="Petrzelkova K.J."/>
            <person name="Pardy F."/>
            <person name="Fuh T."/>
            <person name="Niatou-Singa F.S."/>
            <person name="Gouil Q."/>
            <person name="Baker L."/>
            <person name="Ritchie M.E."/>
            <person name="Jex A.R."/>
            <person name="Gazzola D."/>
            <person name="Li H."/>
            <person name="Toshio Fujiwara R."/>
            <person name="Zhan B."/>
            <person name="Aroian R.V."/>
            <person name="Pafco B."/>
            <person name="Schwarz E.M."/>
        </authorList>
    </citation>
    <scope>NUCLEOTIDE SEQUENCE [LARGE SCALE GENOMIC DNA]</scope>
    <source>
        <strain evidence="10 11">Aroian</strain>
        <tissue evidence="10">Whole animal</tissue>
    </source>
</reference>
<proteinExistence type="inferred from homology"/>
<evidence type="ECO:0000256" key="3">
    <source>
        <dbReference type="ARBA" id="ARBA00019684"/>
    </source>
</evidence>
<name>A0ABR1CVL6_NECAM</name>
<keyword evidence="11" id="KW-1185">Reference proteome</keyword>
<dbReference type="Proteomes" id="UP001303046">
    <property type="component" value="Unassembled WGS sequence"/>
</dbReference>
<evidence type="ECO:0000256" key="5">
    <source>
        <dbReference type="ARBA" id="ARBA00023159"/>
    </source>
</evidence>
<comment type="similarity">
    <text evidence="2">Belongs to the Mediator complex subunit 29 family.</text>
</comment>
<feature type="compositionally biased region" description="Polar residues" evidence="9">
    <location>
        <begin position="278"/>
        <end position="298"/>
    </location>
</feature>
<dbReference type="EMBL" id="JAVFWL010000003">
    <property type="protein sequence ID" value="KAK6741728.1"/>
    <property type="molecule type" value="Genomic_DNA"/>
</dbReference>
<keyword evidence="4" id="KW-0805">Transcription regulation</keyword>
<feature type="compositionally biased region" description="Low complexity" evidence="9">
    <location>
        <begin position="305"/>
        <end position="321"/>
    </location>
</feature>
<dbReference type="InterPro" id="IPR021018">
    <property type="entry name" value="Mediator_Med29_met"/>
</dbReference>
<evidence type="ECO:0000256" key="2">
    <source>
        <dbReference type="ARBA" id="ARBA00009851"/>
    </source>
</evidence>
<evidence type="ECO:0000256" key="9">
    <source>
        <dbReference type="SAM" id="MobiDB-lite"/>
    </source>
</evidence>
<organism evidence="10 11">
    <name type="scientific">Necator americanus</name>
    <name type="common">Human hookworm</name>
    <dbReference type="NCBI Taxonomy" id="51031"/>
    <lineage>
        <taxon>Eukaryota</taxon>
        <taxon>Metazoa</taxon>
        <taxon>Ecdysozoa</taxon>
        <taxon>Nematoda</taxon>
        <taxon>Chromadorea</taxon>
        <taxon>Rhabditida</taxon>
        <taxon>Rhabditina</taxon>
        <taxon>Rhabditomorpha</taxon>
        <taxon>Strongyloidea</taxon>
        <taxon>Ancylostomatidae</taxon>
        <taxon>Bunostominae</taxon>
        <taxon>Necator</taxon>
    </lineage>
</organism>
<comment type="caution">
    <text evidence="10">The sequence shown here is derived from an EMBL/GenBank/DDBJ whole genome shotgun (WGS) entry which is preliminary data.</text>
</comment>
<accession>A0ABR1CVL6</accession>
<feature type="compositionally biased region" description="Low complexity" evidence="9">
    <location>
        <begin position="182"/>
        <end position="225"/>
    </location>
</feature>
<evidence type="ECO:0000256" key="6">
    <source>
        <dbReference type="ARBA" id="ARBA00023163"/>
    </source>
</evidence>
<protein>
    <recommendedName>
        <fullName evidence="3">Mediator of RNA polymerase II transcription subunit 29</fullName>
    </recommendedName>
    <alternativeName>
        <fullName evidence="8">Mediator complex subunit 29</fullName>
    </alternativeName>
</protein>